<dbReference type="PANTHER" id="PTHR48081">
    <property type="entry name" value="AB HYDROLASE SUPERFAMILY PROTEIN C4A8.06C"/>
    <property type="match status" value="1"/>
</dbReference>
<evidence type="ECO:0000259" key="4">
    <source>
        <dbReference type="Pfam" id="PF20434"/>
    </source>
</evidence>
<dbReference type="EnsemblMetazoa" id="G2083.9">
    <property type="protein sequence ID" value="G2083.9:cds"/>
    <property type="gene ID" value="G2083"/>
</dbReference>
<dbReference type="GO" id="GO:0006508">
    <property type="term" value="P:proteolysis"/>
    <property type="evidence" value="ECO:0007669"/>
    <property type="project" value="InterPro"/>
</dbReference>
<dbReference type="InterPro" id="IPR049492">
    <property type="entry name" value="BD-FAE-like_dom"/>
</dbReference>
<sequence length="509" mass="57190">MKINKMWRSVLKSLLVLAGTTVAVPYVITSVSSVLYGWGERKNKVRRTLSPFKVIAFSYTLLQMMQIKLKYIPLYIQWKRFYSFAKPSQVLKNLSYGRHEETLDLYLPETRKGNDNIPVVIFVSGGAWSMKNKEMYGLLCSEMANKLQVVVCCPNYSAYPKGYVDDMIQDVVDCLCWINENVGDYGGDKDQLMLIGHSSGAHLCIMAILELLHDDILNAEDLPISESVAPQIHFEESHYKREESNGHNLDGSSGSSGSFCVLNDNGEKKDSLEASNTSSTYEMLKKPEADVMEESVAAGYVKPMMDSDIEKVEVGQGESAKQRELSESKPSTEDSNVERRPAESEEEEVGSEHDSVITVRSNDRQRTLVDIGKSVKAVIGLAGVYHIGDHYEHETSRGVEDVSCMARVMYGESHFDRFSPTRLCHSLSRGVRLPKIVLLHGTKDYVVPESSSVKFCDVLRDLYVDVALHIIPDCDHYEICLDLMKSNRKFYQPVMGIILQTAKSVLSDK</sequence>
<evidence type="ECO:0000313" key="5">
    <source>
        <dbReference type="EnsemblMetazoa" id="G2083.9:cds"/>
    </source>
</evidence>
<feature type="region of interest" description="Disordered" evidence="2">
    <location>
        <begin position="239"/>
        <end position="281"/>
    </location>
</feature>
<evidence type="ECO:0000256" key="2">
    <source>
        <dbReference type="SAM" id="MobiDB-lite"/>
    </source>
</evidence>
<dbReference type="SUPFAM" id="SSF53474">
    <property type="entry name" value="alpha/beta-Hydrolases"/>
    <property type="match status" value="2"/>
</dbReference>
<feature type="region of interest" description="Disordered" evidence="2">
    <location>
        <begin position="313"/>
        <end position="359"/>
    </location>
</feature>
<keyword evidence="1" id="KW-0378">Hydrolase</keyword>
<feature type="domain" description="Peptidase S9 prolyl oligopeptidase catalytic" evidence="3">
    <location>
        <begin position="408"/>
        <end position="476"/>
    </location>
</feature>
<dbReference type="InterPro" id="IPR001375">
    <property type="entry name" value="Peptidase_S9_cat"/>
</dbReference>
<dbReference type="AlphaFoldDB" id="A0A8W8JWM8"/>
<dbReference type="InterPro" id="IPR029058">
    <property type="entry name" value="AB_hydrolase_fold"/>
</dbReference>
<keyword evidence="6" id="KW-1185">Reference proteome</keyword>
<protein>
    <recommendedName>
        <fullName evidence="7">Arylformamidase</fullName>
    </recommendedName>
</protein>
<dbReference type="Pfam" id="PF20434">
    <property type="entry name" value="BD-FAE"/>
    <property type="match status" value="1"/>
</dbReference>
<evidence type="ECO:0000256" key="1">
    <source>
        <dbReference type="ARBA" id="ARBA00022801"/>
    </source>
</evidence>
<dbReference type="InterPro" id="IPR050300">
    <property type="entry name" value="GDXG_lipolytic_enzyme"/>
</dbReference>
<organism evidence="5 6">
    <name type="scientific">Magallana gigas</name>
    <name type="common">Pacific oyster</name>
    <name type="synonym">Crassostrea gigas</name>
    <dbReference type="NCBI Taxonomy" id="29159"/>
    <lineage>
        <taxon>Eukaryota</taxon>
        <taxon>Metazoa</taxon>
        <taxon>Spiralia</taxon>
        <taxon>Lophotrochozoa</taxon>
        <taxon>Mollusca</taxon>
        <taxon>Bivalvia</taxon>
        <taxon>Autobranchia</taxon>
        <taxon>Pteriomorphia</taxon>
        <taxon>Ostreida</taxon>
        <taxon>Ostreoidea</taxon>
        <taxon>Ostreidae</taxon>
        <taxon>Magallana</taxon>
    </lineage>
</organism>
<dbReference type="Gene3D" id="3.40.50.1820">
    <property type="entry name" value="alpha/beta hydrolase"/>
    <property type="match status" value="2"/>
</dbReference>
<evidence type="ECO:0000259" key="3">
    <source>
        <dbReference type="Pfam" id="PF00326"/>
    </source>
</evidence>
<dbReference type="EnsemblMetazoa" id="G2083.5">
    <property type="protein sequence ID" value="G2083.5:cds"/>
    <property type="gene ID" value="G2083"/>
</dbReference>
<dbReference type="Pfam" id="PF00326">
    <property type="entry name" value="Peptidase_S9"/>
    <property type="match status" value="1"/>
</dbReference>
<dbReference type="PANTHER" id="PTHR48081:SF33">
    <property type="entry name" value="KYNURENINE FORMAMIDASE"/>
    <property type="match status" value="1"/>
</dbReference>
<feature type="compositionally biased region" description="Basic and acidic residues" evidence="2">
    <location>
        <begin position="350"/>
        <end position="359"/>
    </location>
</feature>
<reference evidence="5" key="1">
    <citation type="submission" date="2022-08" db="UniProtKB">
        <authorList>
            <consortium name="EnsemblMetazoa"/>
        </authorList>
    </citation>
    <scope>IDENTIFICATION</scope>
    <source>
        <strain evidence="5">05x7-T-G4-1.051#20</strain>
    </source>
</reference>
<proteinExistence type="predicted"/>
<evidence type="ECO:0008006" key="7">
    <source>
        <dbReference type="Google" id="ProtNLM"/>
    </source>
</evidence>
<dbReference type="OrthoDB" id="433474at2759"/>
<name>A0A8W8JWM8_MAGGI</name>
<feature type="compositionally biased region" description="Basic and acidic residues" evidence="2">
    <location>
        <begin position="320"/>
        <end position="343"/>
    </location>
</feature>
<feature type="compositionally biased region" description="Polar residues" evidence="2">
    <location>
        <begin position="246"/>
        <end position="258"/>
    </location>
</feature>
<feature type="domain" description="BD-FAE-like" evidence="4">
    <location>
        <begin position="103"/>
        <end position="209"/>
    </location>
</feature>
<dbReference type="GO" id="GO:0004061">
    <property type="term" value="F:arylformamidase activity"/>
    <property type="evidence" value="ECO:0007669"/>
    <property type="project" value="TreeGrafter"/>
</dbReference>
<dbReference type="OMA" id="YEHESSR"/>
<accession>A0A8W8JWM8</accession>
<dbReference type="GO" id="GO:0008236">
    <property type="term" value="F:serine-type peptidase activity"/>
    <property type="evidence" value="ECO:0007669"/>
    <property type="project" value="InterPro"/>
</dbReference>
<dbReference type="Proteomes" id="UP000005408">
    <property type="component" value="Unassembled WGS sequence"/>
</dbReference>
<evidence type="ECO:0000313" key="6">
    <source>
        <dbReference type="Proteomes" id="UP000005408"/>
    </source>
</evidence>